<dbReference type="CDD" id="cd16649">
    <property type="entry name" value="mRING-HC-C3HC5_CGRF1-like"/>
    <property type="match status" value="1"/>
</dbReference>
<keyword evidence="5" id="KW-0175">Coiled coil</keyword>
<dbReference type="EMBL" id="JABFUD020000002">
    <property type="protein sequence ID" value="KAI5083070.1"/>
    <property type="molecule type" value="Genomic_DNA"/>
</dbReference>
<dbReference type="PANTHER" id="PTHR42647">
    <property type="entry name" value="SBP (S-RIBONUCLEASE BINDING PROTEIN) FAMILY PROTEIN"/>
    <property type="match status" value="1"/>
</dbReference>
<dbReference type="GO" id="GO:0004842">
    <property type="term" value="F:ubiquitin-protein transferase activity"/>
    <property type="evidence" value="ECO:0007669"/>
    <property type="project" value="TreeGrafter"/>
</dbReference>
<evidence type="ECO:0000256" key="2">
    <source>
        <dbReference type="ARBA" id="ARBA00022771"/>
    </source>
</evidence>
<dbReference type="Gene3D" id="3.30.40.10">
    <property type="entry name" value="Zinc/RING finger domain, C3HC4 (zinc finger)"/>
    <property type="match status" value="1"/>
</dbReference>
<feature type="region of interest" description="Disordered" evidence="6">
    <location>
        <begin position="92"/>
        <end position="117"/>
    </location>
</feature>
<accession>A0A9D4VAS8</accession>
<keyword evidence="2 4" id="KW-0863">Zinc-finger</keyword>
<comment type="caution">
    <text evidence="8">The sequence shown here is derived from an EMBL/GenBank/DDBJ whole genome shotgun (WGS) entry which is preliminary data.</text>
</comment>
<feature type="domain" description="RING-type" evidence="7">
    <location>
        <begin position="331"/>
        <end position="365"/>
    </location>
</feature>
<evidence type="ECO:0000256" key="1">
    <source>
        <dbReference type="ARBA" id="ARBA00022723"/>
    </source>
</evidence>
<dbReference type="Proteomes" id="UP000886520">
    <property type="component" value="Chromosome 3"/>
</dbReference>
<reference evidence="8" key="1">
    <citation type="submission" date="2021-01" db="EMBL/GenBank/DDBJ databases">
        <title>Adiantum capillus-veneris genome.</title>
        <authorList>
            <person name="Fang Y."/>
            <person name="Liao Q."/>
        </authorList>
    </citation>
    <scope>NUCLEOTIDE SEQUENCE</scope>
    <source>
        <strain evidence="8">H3</strain>
        <tissue evidence="8">Leaf</tissue>
    </source>
</reference>
<keyword evidence="1" id="KW-0479">Metal-binding</keyword>
<dbReference type="AlphaFoldDB" id="A0A9D4VAS8"/>
<dbReference type="PANTHER" id="PTHR42647:SF72">
    <property type="entry name" value="EF-HAND CALCIUM-BINDING DOMAIN-CONTAINING PROTEIN 4A"/>
    <property type="match status" value="1"/>
</dbReference>
<dbReference type="GO" id="GO:0008270">
    <property type="term" value="F:zinc ion binding"/>
    <property type="evidence" value="ECO:0007669"/>
    <property type="project" value="UniProtKB-KW"/>
</dbReference>
<feature type="compositionally biased region" description="Basic residues" evidence="6">
    <location>
        <begin position="95"/>
        <end position="105"/>
    </location>
</feature>
<evidence type="ECO:0000256" key="5">
    <source>
        <dbReference type="SAM" id="Coils"/>
    </source>
</evidence>
<dbReference type="InterPro" id="IPR001841">
    <property type="entry name" value="Znf_RING"/>
</dbReference>
<evidence type="ECO:0000259" key="7">
    <source>
        <dbReference type="PROSITE" id="PS50089"/>
    </source>
</evidence>
<keyword evidence="3" id="KW-0862">Zinc</keyword>
<feature type="region of interest" description="Disordered" evidence="6">
    <location>
        <begin position="291"/>
        <end position="313"/>
    </location>
</feature>
<evidence type="ECO:0000256" key="6">
    <source>
        <dbReference type="SAM" id="MobiDB-lite"/>
    </source>
</evidence>
<evidence type="ECO:0000256" key="4">
    <source>
        <dbReference type="PROSITE-ProRule" id="PRU00175"/>
    </source>
</evidence>
<proteinExistence type="predicted"/>
<evidence type="ECO:0000313" key="8">
    <source>
        <dbReference type="EMBL" id="KAI5083070.1"/>
    </source>
</evidence>
<gene>
    <name evidence="8" type="ORF">GOP47_0002813</name>
</gene>
<evidence type="ECO:0000256" key="3">
    <source>
        <dbReference type="ARBA" id="ARBA00022833"/>
    </source>
</evidence>
<dbReference type="Pfam" id="PF13920">
    <property type="entry name" value="zf-C3HC4_3"/>
    <property type="match status" value="1"/>
</dbReference>
<sequence>MAVEADNRPSSLLGLFGNRQVQFANMDLYAPVEPRNAAVPAPTACFLPLYQNLEAYQQQTSQALITSAAACPAPMVPTFQQQVAPVPILHSGLARPHHQSRKRKTPPTNDMRGPIIPTLQKPKNFTSLNLVDLNRRSSSPPGHNIVSTGLRLASFDDDGSTVTSSRVDTSPACVGDELAVQLLHQQNDLQQLFKAHADRLQNALKERTHAHSQTLLASVEDEISRRLRDKDAELGRVKRHNSELEDRIKRLSLETHVWQSKARSYESMVTVLRANLQQAILQQSREQSKLEGCGDSDADDAASAHIDENPDAQKTRAMVMRERKVELSRACKRCRAKEVTVLLLPCMHLCLCHDCTLDVERCPICATLKSAFIEVYLS</sequence>
<evidence type="ECO:0000313" key="9">
    <source>
        <dbReference type="Proteomes" id="UP000886520"/>
    </source>
</evidence>
<dbReference type="PROSITE" id="PS50089">
    <property type="entry name" value="ZF_RING_2"/>
    <property type="match status" value="1"/>
</dbReference>
<protein>
    <recommendedName>
        <fullName evidence="7">RING-type domain-containing protein</fullName>
    </recommendedName>
</protein>
<name>A0A9D4VAS8_ADICA</name>
<dbReference type="InterPro" id="IPR013083">
    <property type="entry name" value="Znf_RING/FYVE/PHD"/>
</dbReference>
<dbReference type="PIRSF" id="PIRSF036836">
    <property type="entry name" value="RNase_bind_SBP1"/>
    <property type="match status" value="1"/>
</dbReference>
<organism evidence="8 9">
    <name type="scientific">Adiantum capillus-veneris</name>
    <name type="common">Maidenhair fern</name>
    <dbReference type="NCBI Taxonomy" id="13818"/>
    <lineage>
        <taxon>Eukaryota</taxon>
        <taxon>Viridiplantae</taxon>
        <taxon>Streptophyta</taxon>
        <taxon>Embryophyta</taxon>
        <taxon>Tracheophyta</taxon>
        <taxon>Polypodiopsida</taxon>
        <taxon>Polypodiidae</taxon>
        <taxon>Polypodiales</taxon>
        <taxon>Pteridineae</taxon>
        <taxon>Pteridaceae</taxon>
        <taxon>Vittarioideae</taxon>
        <taxon>Adiantum</taxon>
    </lineage>
</organism>
<keyword evidence="9" id="KW-1185">Reference proteome</keyword>
<dbReference type="OrthoDB" id="1711136at2759"/>
<feature type="coiled-coil region" evidence="5">
    <location>
        <begin position="227"/>
        <end position="254"/>
    </location>
</feature>